<evidence type="ECO:0000313" key="2">
    <source>
        <dbReference type="EMBL" id="OCT56328.1"/>
    </source>
</evidence>
<sequence length="116" mass="12763">MRCQRNRSLIPTSNHTNHLERSVSYQLATQGDTAPNLSSECSHHSLAELKRQWAVAKLQRHTPPPVSDSEAQDSLGPAPQEPVYYTTASGEPLLLKLIAPAEETTPVEKRTCCGVM</sequence>
<gene>
    <name evidence="2" type="ORF">XELAEV_18000263mg</name>
</gene>
<proteinExistence type="predicted"/>
<dbReference type="Proteomes" id="UP000694892">
    <property type="component" value="Unassembled WGS sequence"/>
</dbReference>
<evidence type="ECO:0000256" key="1">
    <source>
        <dbReference type="SAM" id="MobiDB-lite"/>
    </source>
</evidence>
<organism evidence="2">
    <name type="scientific">Xenopus laevis</name>
    <name type="common">African clawed frog</name>
    <dbReference type="NCBI Taxonomy" id="8355"/>
    <lineage>
        <taxon>Eukaryota</taxon>
        <taxon>Metazoa</taxon>
        <taxon>Chordata</taxon>
        <taxon>Craniata</taxon>
        <taxon>Vertebrata</taxon>
        <taxon>Euteleostomi</taxon>
        <taxon>Amphibia</taxon>
        <taxon>Batrachia</taxon>
        <taxon>Anura</taxon>
        <taxon>Pipoidea</taxon>
        <taxon>Pipidae</taxon>
        <taxon>Xenopodinae</taxon>
        <taxon>Xenopus</taxon>
        <taxon>Xenopus</taxon>
    </lineage>
</organism>
<feature type="region of interest" description="Disordered" evidence="1">
    <location>
        <begin position="58"/>
        <end position="84"/>
    </location>
</feature>
<protein>
    <submittedName>
        <fullName evidence="2">Uncharacterized protein</fullName>
    </submittedName>
</protein>
<accession>A0A974GZA2</accession>
<dbReference type="EMBL" id="KV467297">
    <property type="protein sequence ID" value="OCT56328.1"/>
    <property type="molecule type" value="Genomic_DNA"/>
</dbReference>
<reference evidence="2" key="1">
    <citation type="submission" date="2016-05" db="EMBL/GenBank/DDBJ databases">
        <title>WGS assembly of Xenopus laevis.</title>
        <authorList>
            <person name="Session A."/>
            <person name="Uno Y."/>
            <person name="Kwon T."/>
            <person name="Chapman J."/>
            <person name="Toyoda A."/>
            <person name="Takahashi S."/>
            <person name="Fukui A."/>
            <person name="Hikosaka A."/>
            <person name="Putnam N."/>
            <person name="Stites J."/>
            <person name="Van Heeringen S."/>
            <person name="Quigley I."/>
            <person name="Heinz S."/>
            <person name="Hellsten U."/>
            <person name="Lyons J."/>
            <person name="Suzuki A."/>
            <person name="Kondo M."/>
            <person name="Ogino H."/>
            <person name="Ochi H."/>
            <person name="Bogdanovic O."/>
            <person name="Lister R."/>
            <person name="Georgiou G."/>
            <person name="Paranjpe S."/>
            <person name="Van Kruijsbergen I."/>
            <person name="Mozaffari S."/>
            <person name="Shu S."/>
            <person name="Schmutz J."/>
            <person name="Jenkins J."/>
            <person name="Grimwood J."/>
            <person name="Carlson J."/>
            <person name="Mitros T."/>
            <person name="Simakov O."/>
            <person name="Heald R."/>
            <person name="Miller K."/>
            <person name="Haudenschild C."/>
            <person name="Kuroki Y."/>
            <person name="Tanaka T."/>
            <person name="Michiue T."/>
            <person name="Watanabe M."/>
            <person name="Kinoshita T."/>
            <person name="Ohta Y."/>
            <person name="Mawaribuchi S."/>
            <person name="Suzuki Y."/>
            <person name="Haramoto Y."/>
            <person name="Yamamoto T."/>
            <person name="Takagi C."/>
            <person name="Kitzman J."/>
            <person name="Shendure J."/>
            <person name="Nakayama T."/>
            <person name="Izutsu Y."/>
            <person name="Robert J."/>
            <person name="Dichmann D."/>
            <person name="Flajnik M."/>
            <person name="Houston D."/>
            <person name="Marcotte E."/>
            <person name="Wallingford J."/>
            <person name="Ito Y."/>
            <person name="Asashima M."/>
            <person name="Ueno N."/>
            <person name="Matsuda Y."/>
            <person name="Jan Veenstra G."/>
            <person name="Fujiyama A."/>
            <person name="Harland R."/>
            <person name="Taira M."/>
            <person name="Rokhsar D.S."/>
        </authorList>
    </citation>
    <scope>NUCLEOTIDE SEQUENCE</scope>
    <source>
        <strain evidence="2">J</strain>
        <tissue evidence="2">Blood</tissue>
    </source>
</reference>
<name>A0A974GZA2_XENLA</name>
<dbReference type="AlphaFoldDB" id="A0A974GZA2"/>